<keyword evidence="3" id="KW-1185">Reference proteome</keyword>
<dbReference type="Gene3D" id="2.130.10.10">
    <property type="entry name" value="YVTN repeat-like/Quinoprotein amine dehydrogenase"/>
    <property type="match status" value="1"/>
</dbReference>
<dbReference type="Proteomes" id="UP000027601">
    <property type="component" value="Unassembled WGS sequence"/>
</dbReference>
<feature type="signal peptide" evidence="1">
    <location>
        <begin position="1"/>
        <end position="19"/>
    </location>
</feature>
<sequence>MKRSLFFLVLFVQSLFVFSQEFRHYDTMDGLSSIEVTSVCEDSHFMWIATTDGLNRFDGKNFKVFKRENGNPNTSRLTT</sequence>
<organism evidence="2 3">
    <name type="scientific">Bacteroides graminisolvens DSM 19988 = JCM 15093</name>
    <dbReference type="NCBI Taxonomy" id="1121097"/>
    <lineage>
        <taxon>Bacteria</taxon>
        <taxon>Pseudomonadati</taxon>
        <taxon>Bacteroidota</taxon>
        <taxon>Bacteroidia</taxon>
        <taxon>Bacteroidales</taxon>
        <taxon>Bacteroidaceae</taxon>
        <taxon>Bacteroides</taxon>
    </lineage>
</organism>
<dbReference type="RefSeq" id="WP_226992517.1">
    <property type="nucleotide sequence ID" value="NZ_BAJS01000009.1"/>
</dbReference>
<evidence type="ECO:0000313" key="3">
    <source>
        <dbReference type="Proteomes" id="UP000027601"/>
    </source>
</evidence>
<dbReference type="eggNOG" id="COG3292">
    <property type="taxonomic scope" value="Bacteria"/>
</dbReference>
<reference evidence="2 3" key="1">
    <citation type="journal article" date="2015" name="Microbes Environ.">
        <title>Distribution and evolution of nitrogen fixation genes in the phylum bacteroidetes.</title>
        <authorList>
            <person name="Inoue J."/>
            <person name="Oshima K."/>
            <person name="Suda W."/>
            <person name="Sakamoto M."/>
            <person name="Iino T."/>
            <person name="Noda S."/>
            <person name="Hongoh Y."/>
            <person name="Hattori M."/>
            <person name="Ohkuma M."/>
        </authorList>
    </citation>
    <scope>NUCLEOTIDE SEQUENCE [LARGE SCALE GENOMIC DNA]</scope>
    <source>
        <strain evidence="2 3">JCM 15093</strain>
    </source>
</reference>
<accession>A0A069D3A0</accession>
<name>A0A069D3A0_9BACE</name>
<dbReference type="AlphaFoldDB" id="A0A069D3A0"/>
<dbReference type="EMBL" id="BAJS01000009">
    <property type="protein sequence ID" value="GAK36746.1"/>
    <property type="molecule type" value="Genomic_DNA"/>
</dbReference>
<evidence type="ECO:0000313" key="2">
    <source>
        <dbReference type="EMBL" id="GAK36746.1"/>
    </source>
</evidence>
<comment type="caution">
    <text evidence="2">The sequence shown here is derived from an EMBL/GenBank/DDBJ whole genome shotgun (WGS) entry which is preliminary data.</text>
</comment>
<evidence type="ECO:0000256" key="1">
    <source>
        <dbReference type="SAM" id="SignalP"/>
    </source>
</evidence>
<dbReference type="InterPro" id="IPR015943">
    <property type="entry name" value="WD40/YVTN_repeat-like_dom_sf"/>
</dbReference>
<feature type="chain" id="PRO_5001662775" evidence="1">
    <location>
        <begin position="20"/>
        <end position="79"/>
    </location>
</feature>
<proteinExistence type="predicted"/>
<protein>
    <submittedName>
        <fullName evidence="2">Uncharacterized protein</fullName>
    </submittedName>
</protein>
<gene>
    <name evidence="2" type="ORF">JCM15093_1936</name>
</gene>
<keyword evidence="1" id="KW-0732">Signal</keyword>